<protein>
    <submittedName>
        <fullName evidence="12">Cyclic AMP receptor-like protein A</fullName>
    </submittedName>
</protein>
<organism evidence="11 12">
    <name type="scientific">Branchiostoma belcheri</name>
    <name type="common">Amphioxus</name>
    <dbReference type="NCBI Taxonomy" id="7741"/>
    <lineage>
        <taxon>Eukaryota</taxon>
        <taxon>Metazoa</taxon>
        <taxon>Chordata</taxon>
        <taxon>Cephalochordata</taxon>
        <taxon>Leptocardii</taxon>
        <taxon>Amphioxiformes</taxon>
        <taxon>Branchiostomatidae</taxon>
        <taxon>Branchiostoma</taxon>
    </lineage>
</organism>
<evidence type="ECO:0000256" key="5">
    <source>
        <dbReference type="ARBA" id="ARBA00023136"/>
    </source>
</evidence>
<dbReference type="PROSITE" id="PS50261">
    <property type="entry name" value="G_PROTEIN_RECEP_F2_4"/>
    <property type="match status" value="1"/>
</dbReference>
<feature type="domain" description="G-protein coupled receptors family 2 profile 2" evidence="10">
    <location>
        <begin position="39"/>
        <end position="291"/>
    </location>
</feature>
<dbReference type="PANTHER" id="PTHR23112">
    <property type="entry name" value="G PROTEIN-COUPLED RECEPTOR 157-RELATED"/>
    <property type="match status" value="1"/>
</dbReference>
<dbReference type="InterPro" id="IPR022343">
    <property type="entry name" value="GCR1-cAMP_receptor"/>
</dbReference>
<gene>
    <name evidence="12" type="primary">LOC109463481</name>
</gene>
<dbReference type="CDD" id="cd14940">
    <property type="entry name" value="7tmE_cAMP_R_Slime_mold"/>
    <property type="match status" value="1"/>
</dbReference>
<sequence>MATSPGSVLSSSVSSAFSSPKPETTCPMFDGDVYKCDVIVGIRKTVASLSLIGCLFMIGVIWLFRKYRSFVQRLILYLSIAALLDDISYLMGDLHPDGTLCNFQAFLLTFFEWSVLLWVCCITFNLTLNIIWMTRTDKYEIFYHALSWGVPLILACLPFIGHHYGPAGAWCWIPNQYTHWRFGIWYGPLFCLLGLMVVVYTCITVTLNRKVKRWEGTYDPDVERNKDLLKEDIKPLRAYPFIYLALSIFPLVHRIQNAVSPDNTVFALVVLHALTSPLQGMVNAIVYGLDRETIVRLTPTSIKLAIQSHFNQPTLISEYPSAPVNSQDASADLSPVVDPEVDLQDQEES</sequence>
<dbReference type="GeneID" id="109463481"/>
<evidence type="ECO:0000256" key="4">
    <source>
        <dbReference type="ARBA" id="ARBA00023040"/>
    </source>
</evidence>
<evidence type="ECO:0000256" key="8">
    <source>
        <dbReference type="SAM" id="MobiDB-lite"/>
    </source>
</evidence>
<comment type="subcellular location">
    <subcellularLocation>
        <location evidence="1">Membrane</location>
        <topology evidence="1">Multi-pass membrane protein</topology>
    </subcellularLocation>
</comment>
<dbReference type="GO" id="GO:0007189">
    <property type="term" value="P:adenylate cyclase-activating G protein-coupled receptor signaling pathway"/>
    <property type="evidence" value="ECO:0007669"/>
    <property type="project" value="TreeGrafter"/>
</dbReference>
<dbReference type="OrthoDB" id="100006at2759"/>
<keyword evidence="7" id="KW-0807">Transducer</keyword>
<feature type="transmembrane region" description="Helical" evidence="9">
    <location>
        <begin position="141"/>
        <end position="164"/>
    </location>
</feature>
<feature type="region of interest" description="Disordered" evidence="8">
    <location>
        <begin position="321"/>
        <end position="349"/>
    </location>
</feature>
<reference evidence="12" key="1">
    <citation type="submission" date="2025-08" db="UniProtKB">
        <authorList>
            <consortium name="RefSeq"/>
        </authorList>
    </citation>
    <scope>IDENTIFICATION</scope>
    <source>
        <tissue evidence="12">Gonad</tissue>
    </source>
</reference>
<feature type="region of interest" description="Disordered" evidence="8">
    <location>
        <begin position="1"/>
        <end position="22"/>
    </location>
</feature>
<evidence type="ECO:0000256" key="1">
    <source>
        <dbReference type="ARBA" id="ARBA00004141"/>
    </source>
</evidence>
<evidence type="ECO:0000313" key="12">
    <source>
        <dbReference type="RefSeq" id="XP_019615878.1"/>
    </source>
</evidence>
<keyword evidence="6" id="KW-0675">Receptor</keyword>
<keyword evidence="2 9" id="KW-0812">Transmembrane</keyword>
<proteinExistence type="predicted"/>
<dbReference type="AlphaFoldDB" id="A0A6P4XUW4"/>
<evidence type="ECO:0000256" key="9">
    <source>
        <dbReference type="SAM" id="Phobius"/>
    </source>
</evidence>
<keyword evidence="4" id="KW-0297">G-protein coupled receptor</keyword>
<dbReference type="SUPFAM" id="SSF81321">
    <property type="entry name" value="Family A G protein-coupled receptor-like"/>
    <property type="match status" value="1"/>
</dbReference>
<evidence type="ECO:0000256" key="3">
    <source>
        <dbReference type="ARBA" id="ARBA00022989"/>
    </source>
</evidence>
<name>A0A6P4XUW4_BRABE</name>
<dbReference type="PRINTS" id="PR02001">
    <property type="entry name" value="GCR1CAMPR"/>
</dbReference>
<dbReference type="Pfam" id="PF05462">
    <property type="entry name" value="Dicty_CAR"/>
    <property type="match status" value="1"/>
</dbReference>
<dbReference type="KEGG" id="bbel:109463481"/>
<evidence type="ECO:0000256" key="2">
    <source>
        <dbReference type="ARBA" id="ARBA00022692"/>
    </source>
</evidence>
<dbReference type="Gene3D" id="1.20.1070.10">
    <property type="entry name" value="Rhodopsin 7-helix transmembrane proteins"/>
    <property type="match status" value="1"/>
</dbReference>
<feature type="transmembrane region" description="Helical" evidence="9">
    <location>
        <begin position="236"/>
        <end position="253"/>
    </location>
</feature>
<evidence type="ECO:0000256" key="6">
    <source>
        <dbReference type="ARBA" id="ARBA00023170"/>
    </source>
</evidence>
<evidence type="ECO:0000313" key="11">
    <source>
        <dbReference type="Proteomes" id="UP000515135"/>
    </source>
</evidence>
<keyword evidence="11" id="KW-1185">Reference proteome</keyword>
<dbReference type="InterPro" id="IPR022340">
    <property type="entry name" value="GPCR_GCR1_put"/>
</dbReference>
<dbReference type="GO" id="GO:0007166">
    <property type="term" value="P:cell surface receptor signaling pathway"/>
    <property type="evidence" value="ECO:0007669"/>
    <property type="project" value="InterPro"/>
</dbReference>
<evidence type="ECO:0000256" key="7">
    <source>
        <dbReference type="ARBA" id="ARBA00023224"/>
    </source>
</evidence>
<dbReference type="PRINTS" id="PR02000">
    <property type="entry name" value="GCR1PLANT"/>
</dbReference>
<feature type="transmembrane region" description="Helical" evidence="9">
    <location>
        <begin position="42"/>
        <end position="62"/>
    </location>
</feature>
<dbReference type="Proteomes" id="UP000515135">
    <property type="component" value="Unplaced"/>
</dbReference>
<feature type="transmembrane region" description="Helical" evidence="9">
    <location>
        <begin position="265"/>
        <end position="289"/>
    </location>
</feature>
<keyword evidence="3 9" id="KW-1133">Transmembrane helix</keyword>
<dbReference type="PANTHER" id="PTHR23112:SF43">
    <property type="entry name" value="CYCLIC AMP RECEPTOR-LIKE PROTEIN A"/>
    <property type="match status" value="1"/>
</dbReference>
<dbReference type="GO" id="GO:0004930">
    <property type="term" value="F:G protein-coupled receptor activity"/>
    <property type="evidence" value="ECO:0007669"/>
    <property type="project" value="UniProtKB-KW"/>
</dbReference>
<dbReference type="RefSeq" id="XP_019615878.1">
    <property type="nucleotide sequence ID" value="XM_019760319.1"/>
</dbReference>
<accession>A0A6P4XUW4</accession>
<dbReference type="GO" id="GO:0005886">
    <property type="term" value="C:plasma membrane"/>
    <property type="evidence" value="ECO:0007669"/>
    <property type="project" value="TreeGrafter"/>
</dbReference>
<feature type="compositionally biased region" description="Low complexity" evidence="8">
    <location>
        <begin position="1"/>
        <end position="19"/>
    </location>
</feature>
<keyword evidence="5 9" id="KW-0472">Membrane</keyword>
<evidence type="ECO:0000259" key="10">
    <source>
        <dbReference type="PROSITE" id="PS50261"/>
    </source>
</evidence>
<feature type="transmembrane region" description="Helical" evidence="9">
    <location>
        <begin position="103"/>
        <end position="129"/>
    </location>
</feature>
<feature type="transmembrane region" description="Helical" evidence="9">
    <location>
        <begin position="74"/>
        <end position="91"/>
    </location>
</feature>
<dbReference type="InterPro" id="IPR017981">
    <property type="entry name" value="GPCR_2-like_7TM"/>
</dbReference>
<feature type="compositionally biased region" description="Acidic residues" evidence="8">
    <location>
        <begin position="339"/>
        <end position="349"/>
    </location>
</feature>
<feature type="transmembrane region" description="Helical" evidence="9">
    <location>
        <begin position="184"/>
        <end position="207"/>
    </location>
</feature>